<dbReference type="Gene3D" id="3.40.50.620">
    <property type="entry name" value="HUPs"/>
    <property type="match status" value="1"/>
</dbReference>
<keyword evidence="1" id="KW-0249">Electron transport</keyword>
<name>A0A1H3A7U8_THIRO</name>
<feature type="domain" description="Electron transfer flavoprotein alpha/beta-subunit N-terminal" evidence="2">
    <location>
        <begin position="23"/>
        <end position="110"/>
    </location>
</feature>
<accession>A0A1H3A7U8</accession>
<dbReference type="SUPFAM" id="SSF52402">
    <property type="entry name" value="Adenine nucleotide alpha hydrolases-like"/>
    <property type="match status" value="1"/>
</dbReference>
<gene>
    <name evidence="3" type="ORF">SAMN05421783_118109</name>
</gene>
<sequence>MHTIVAIKQVPDITNVRIDPETGALIREGVPAVINPYDRHALEMAVRLKERFGGTVTVLTMGPPKAAEALVECVEQGADRAILLCDRKFGGADTLATSYVIARAIEAVSPHDRLPRQHTARHWHLRRFHERRCAALFHGPRDAEA</sequence>
<dbReference type="Proteomes" id="UP000198816">
    <property type="component" value="Unassembled WGS sequence"/>
</dbReference>
<evidence type="ECO:0000313" key="3">
    <source>
        <dbReference type="EMBL" id="SDX25703.1"/>
    </source>
</evidence>
<keyword evidence="1" id="KW-0813">Transport</keyword>
<dbReference type="InterPro" id="IPR012255">
    <property type="entry name" value="ETF_b"/>
</dbReference>
<dbReference type="PANTHER" id="PTHR21294:SF17">
    <property type="entry name" value="PROTEIN FIXA"/>
    <property type="match status" value="1"/>
</dbReference>
<evidence type="ECO:0000259" key="2">
    <source>
        <dbReference type="Pfam" id="PF01012"/>
    </source>
</evidence>
<proteinExistence type="predicted"/>
<dbReference type="InterPro" id="IPR014730">
    <property type="entry name" value="ETF_a/b_N"/>
</dbReference>
<dbReference type="RefSeq" id="WP_217633723.1">
    <property type="nucleotide sequence ID" value="NZ_FNNZ01000018.1"/>
</dbReference>
<dbReference type="STRING" id="1058.SAMN05421783_118109"/>
<keyword evidence="4" id="KW-1185">Reference proteome</keyword>
<dbReference type="GO" id="GO:0009055">
    <property type="term" value="F:electron transfer activity"/>
    <property type="evidence" value="ECO:0007669"/>
    <property type="project" value="InterPro"/>
</dbReference>
<dbReference type="Pfam" id="PF01012">
    <property type="entry name" value="ETF"/>
    <property type="match status" value="1"/>
</dbReference>
<evidence type="ECO:0000256" key="1">
    <source>
        <dbReference type="ARBA" id="ARBA00022982"/>
    </source>
</evidence>
<protein>
    <submittedName>
        <fullName evidence="3">Electron transfer flavoprotein beta subunit</fullName>
    </submittedName>
</protein>
<reference evidence="4" key="1">
    <citation type="submission" date="2016-10" db="EMBL/GenBank/DDBJ databases">
        <authorList>
            <person name="Varghese N."/>
            <person name="Submissions S."/>
        </authorList>
    </citation>
    <scope>NUCLEOTIDE SEQUENCE [LARGE SCALE GENOMIC DNA]</scope>
    <source>
        <strain evidence="4">DSM 217</strain>
    </source>
</reference>
<organism evidence="3 4">
    <name type="scientific">Thiocapsa roseopersicina</name>
    <dbReference type="NCBI Taxonomy" id="1058"/>
    <lineage>
        <taxon>Bacteria</taxon>
        <taxon>Pseudomonadati</taxon>
        <taxon>Pseudomonadota</taxon>
        <taxon>Gammaproteobacteria</taxon>
        <taxon>Chromatiales</taxon>
        <taxon>Chromatiaceae</taxon>
        <taxon>Thiocapsa</taxon>
    </lineage>
</organism>
<dbReference type="PANTHER" id="PTHR21294">
    <property type="entry name" value="ELECTRON TRANSFER FLAVOPROTEIN BETA-SUBUNIT"/>
    <property type="match status" value="1"/>
</dbReference>
<dbReference type="EMBL" id="FNNZ01000018">
    <property type="protein sequence ID" value="SDX25703.1"/>
    <property type="molecule type" value="Genomic_DNA"/>
</dbReference>
<evidence type="ECO:0000313" key="4">
    <source>
        <dbReference type="Proteomes" id="UP000198816"/>
    </source>
</evidence>
<dbReference type="AlphaFoldDB" id="A0A1H3A7U8"/>
<dbReference type="InterPro" id="IPR014729">
    <property type="entry name" value="Rossmann-like_a/b/a_fold"/>
</dbReference>